<dbReference type="InterPro" id="IPR000306">
    <property type="entry name" value="Znf_FYVE"/>
</dbReference>
<keyword evidence="1" id="KW-0479">Metal-binding</keyword>
<keyword evidence="3" id="KW-0862">Zinc</keyword>
<dbReference type="PANTHER" id="PTHR45725">
    <property type="entry name" value="FORMIN HOMOLOGY 2 FAMILY MEMBER"/>
    <property type="match status" value="1"/>
</dbReference>
<dbReference type="InterPro" id="IPR017455">
    <property type="entry name" value="Znf_FYVE-rel"/>
</dbReference>
<evidence type="ECO:0000256" key="5">
    <source>
        <dbReference type="SAM" id="Coils"/>
    </source>
</evidence>
<feature type="coiled-coil region" evidence="5">
    <location>
        <begin position="836"/>
        <end position="898"/>
    </location>
</feature>
<dbReference type="InterPro" id="IPR057634">
    <property type="entry name" value="PAH_ZNF598/HEL2"/>
</dbReference>
<reference evidence="9 10" key="1">
    <citation type="submission" date="2019-07" db="EMBL/GenBank/DDBJ databases">
        <title>Genomics analysis of Aphanomyces spp. identifies a new class of oomycete effector associated with host adaptation.</title>
        <authorList>
            <person name="Gaulin E."/>
        </authorList>
    </citation>
    <scope>NUCLEOTIDE SEQUENCE [LARGE SCALE GENOMIC DNA]</scope>
    <source>
        <strain evidence="9 10">ATCC 201684</strain>
    </source>
</reference>
<evidence type="ECO:0000256" key="2">
    <source>
        <dbReference type="ARBA" id="ARBA00022771"/>
    </source>
</evidence>
<evidence type="ECO:0000256" key="3">
    <source>
        <dbReference type="ARBA" id="ARBA00022833"/>
    </source>
</evidence>
<dbReference type="InterPro" id="IPR042201">
    <property type="entry name" value="FH2_Formin_sf"/>
</dbReference>
<dbReference type="SMART" id="SM00498">
    <property type="entry name" value="FH2"/>
    <property type="match status" value="1"/>
</dbReference>
<dbReference type="EMBL" id="VJMJ01000093">
    <property type="protein sequence ID" value="KAF0735816.1"/>
    <property type="molecule type" value="Genomic_DNA"/>
</dbReference>
<dbReference type="SMART" id="SM00064">
    <property type="entry name" value="FYVE"/>
    <property type="match status" value="1"/>
</dbReference>
<evidence type="ECO:0000259" key="8">
    <source>
        <dbReference type="PROSITE" id="PS51444"/>
    </source>
</evidence>
<dbReference type="Pfam" id="PF23202">
    <property type="entry name" value="PAH_ZNF598"/>
    <property type="match status" value="2"/>
</dbReference>
<sequence length="1198" mass="132523">MAVVYEVFEKQRRNVQGWSSELLAGEGGNFSEAPDSKGAMGKDIVALEIARAPPGFRFVEGSVWAIGEWSYGKSFKHMGTRARPEQPLDTCRWRKHSRPMESLTEVEFGREPECSECRKQFTLLRRRHHCRGCHVAICKDCSRKAIDTTSSLTKTQWYCMTCLHANPQLEVQEGGGRKLVRRMSQAPPPMLSRLDSMPKTMKFCIECGYELPPHVKFCIDCGAGQVTRESSAEDLRLSIPIEEPLTPAIVEEPESPSLPIIAEEVPAVVEPTPQTDELKEENERLKEMVEKLQRKLARTEAKAIAVTEEQAQMIAQLQEQVKMSHASSTQVAPSIPVVASTSSPTASSSSSSSESAAPAISLTPAAASGMMTFKEDPDYAKFFKLLSMGLPAEQVKMKMQQAGVDPNILDMPDAPSGKNLPAAQPAATPTPVAVEVNPSHAKYFKLLKMGMPVEQVKLKASAEGLDPSFLDNPPPSAPSNAEAAPPPAAPQAPEDPELAKYKKLLKMGMPLEQVQLKMQAAGLNPALLGGGAAASGGAPPRLDLSQVLKKSNTLKKPDEPALPKKESLKPKVDMRAFFWTRIPVNVVQSTVWQSLNDNNVPLENFDLEWMFRKNAEGKKEEDTFKKKKENTAVLLLDSKTQQNVGIAITRFKLTPQEVKAGILALDPSIVGVDHLSSLIALAPTLEEQDILKNYDGPVEVLGAVEKFFLEMLTIPRYTQRIKCFRFSLQFEHRILETQAQMDTLSSATDQIADSKKFRAILETVLAIGNYMNGGTARGGAYGFKIDALAKLHTIRGVDPKVTLMHYLARHLEEHQPELISFVSEVPHIPEAKRLSLDQIKADINMCNTELAMLQGQVQASKNETNPEDMFYTKMAPFAREAAEVMDEVTREYAQIETSFTELVSAFGEDARKFGAMDFFSVLDEFTTELKKAFRANQSKEYANVWESTVKARQSQKEKELAEKLSAEQAKAIYGGVISTLSQRCRELNIDSATAVEGFKAQSRKYGSGELSATQFCDFIVNTYGAKVALTILPNCAKLLSEPTKRQQLEQSVETKKETWEATLPLFAQTVLPPVIDDNTVLPISSANPVGRLRIQDITPVVGDEARQLQRSILEQIHAFFNGDPQKVKLFTANTRKFGNQQMPAKEFYAYLISTFDGDFVARLVPDLARLLDDAEKRHSLLQALCESAPGWARFAGRV</sequence>
<dbReference type="InterPro" id="IPR011011">
    <property type="entry name" value="Znf_FYVE_PHD"/>
</dbReference>
<keyword evidence="2 4" id="KW-0863">Zinc-finger</keyword>
<feature type="region of interest" description="Disordered" evidence="6">
    <location>
        <begin position="464"/>
        <end position="494"/>
    </location>
</feature>
<feature type="domain" description="FYVE-type" evidence="7">
    <location>
        <begin position="113"/>
        <end position="167"/>
    </location>
</feature>
<evidence type="ECO:0000256" key="1">
    <source>
        <dbReference type="ARBA" id="ARBA00022723"/>
    </source>
</evidence>
<evidence type="ECO:0000256" key="6">
    <source>
        <dbReference type="SAM" id="MobiDB-lite"/>
    </source>
</evidence>
<gene>
    <name evidence="9" type="ORF">Ae201684_007821</name>
</gene>
<dbReference type="PANTHER" id="PTHR45725:SF1">
    <property type="entry name" value="DISHEVELLED ASSOCIATED ACTIVATOR OF MORPHOGENESIS, ISOFORM D"/>
    <property type="match status" value="1"/>
</dbReference>
<dbReference type="AlphaFoldDB" id="A0A6G0X717"/>
<evidence type="ECO:0000313" key="10">
    <source>
        <dbReference type="Proteomes" id="UP000481153"/>
    </source>
</evidence>
<evidence type="ECO:0000256" key="4">
    <source>
        <dbReference type="PROSITE-ProRule" id="PRU00091"/>
    </source>
</evidence>
<dbReference type="SUPFAM" id="SSF57903">
    <property type="entry name" value="FYVE/PHD zinc finger"/>
    <property type="match status" value="1"/>
</dbReference>
<dbReference type="CDD" id="cd00065">
    <property type="entry name" value="FYVE_like_SF"/>
    <property type="match status" value="1"/>
</dbReference>
<accession>A0A6G0X717</accession>
<dbReference type="Pfam" id="PF02181">
    <property type="entry name" value="FH2"/>
    <property type="match status" value="1"/>
</dbReference>
<evidence type="ECO:0000313" key="9">
    <source>
        <dbReference type="EMBL" id="KAF0735816.1"/>
    </source>
</evidence>
<dbReference type="InterPro" id="IPR019309">
    <property type="entry name" value="WASHC3"/>
</dbReference>
<dbReference type="InterPro" id="IPR051425">
    <property type="entry name" value="Formin_Homology"/>
</dbReference>
<name>A0A6G0X717_9STRA</name>
<dbReference type="InterPro" id="IPR013083">
    <property type="entry name" value="Znf_RING/FYVE/PHD"/>
</dbReference>
<proteinExistence type="predicted"/>
<dbReference type="PROSITE" id="PS50178">
    <property type="entry name" value="ZF_FYVE"/>
    <property type="match status" value="1"/>
</dbReference>
<organism evidence="9 10">
    <name type="scientific">Aphanomyces euteiches</name>
    <dbReference type="NCBI Taxonomy" id="100861"/>
    <lineage>
        <taxon>Eukaryota</taxon>
        <taxon>Sar</taxon>
        <taxon>Stramenopiles</taxon>
        <taxon>Oomycota</taxon>
        <taxon>Saprolegniomycetes</taxon>
        <taxon>Saprolegniales</taxon>
        <taxon>Verrucalvaceae</taxon>
        <taxon>Aphanomyces</taxon>
    </lineage>
</organism>
<dbReference type="VEuPathDB" id="FungiDB:AeMF1_002075"/>
<feature type="coiled-coil region" evidence="5">
    <location>
        <begin position="275"/>
        <end position="309"/>
    </location>
</feature>
<keyword evidence="10" id="KW-1185">Reference proteome</keyword>
<comment type="caution">
    <text evidence="9">The sequence shown here is derived from an EMBL/GenBank/DDBJ whole genome shotgun (WGS) entry which is preliminary data.</text>
</comment>
<dbReference type="InterPro" id="IPR015425">
    <property type="entry name" value="FH2_Formin"/>
</dbReference>
<dbReference type="Proteomes" id="UP000481153">
    <property type="component" value="Unassembled WGS sequence"/>
</dbReference>
<dbReference type="SUPFAM" id="SSF101447">
    <property type="entry name" value="Formin homology 2 domain (FH2 domain)"/>
    <property type="match status" value="1"/>
</dbReference>
<feature type="domain" description="FH2" evidence="8">
    <location>
        <begin position="564"/>
        <end position="955"/>
    </location>
</feature>
<dbReference type="GO" id="GO:0071203">
    <property type="term" value="C:WASH complex"/>
    <property type="evidence" value="ECO:0007669"/>
    <property type="project" value="InterPro"/>
</dbReference>
<protein>
    <recommendedName>
        <fullName evidence="11">FH2 domain-containing protein</fullName>
    </recommendedName>
</protein>
<dbReference type="Pfam" id="PF10152">
    <property type="entry name" value="CCDC53"/>
    <property type="match status" value="3"/>
</dbReference>
<evidence type="ECO:0008006" key="11">
    <source>
        <dbReference type="Google" id="ProtNLM"/>
    </source>
</evidence>
<dbReference type="Pfam" id="PF01363">
    <property type="entry name" value="FYVE"/>
    <property type="match status" value="1"/>
</dbReference>
<dbReference type="Gene3D" id="1.20.58.2220">
    <property type="entry name" value="Formin, FH2 domain"/>
    <property type="match status" value="1"/>
</dbReference>
<keyword evidence="5" id="KW-0175">Coiled coil</keyword>
<evidence type="ECO:0000259" key="7">
    <source>
        <dbReference type="PROSITE" id="PS50178"/>
    </source>
</evidence>
<dbReference type="GO" id="GO:0008270">
    <property type="term" value="F:zinc ion binding"/>
    <property type="evidence" value="ECO:0007669"/>
    <property type="project" value="UniProtKB-KW"/>
</dbReference>
<dbReference type="Gene3D" id="3.30.40.10">
    <property type="entry name" value="Zinc/RING finger domain, C3HC4 (zinc finger)"/>
    <property type="match status" value="1"/>
</dbReference>
<feature type="region of interest" description="Disordered" evidence="6">
    <location>
        <begin position="339"/>
        <end position="358"/>
    </location>
</feature>
<dbReference type="PROSITE" id="PS51444">
    <property type="entry name" value="FH2"/>
    <property type="match status" value="1"/>
</dbReference>